<dbReference type="AlphaFoldDB" id="A0A6I6D2L4"/>
<evidence type="ECO:0000259" key="2">
    <source>
        <dbReference type="Pfam" id="PF00501"/>
    </source>
</evidence>
<evidence type="ECO:0000256" key="1">
    <source>
        <dbReference type="ARBA" id="ARBA00022598"/>
    </source>
</evidence>
<name>A0A6I6D2L4_9GAMM</name>
<dbReference type="Proteomes" id="UP000427716">
    <property type="component" value="Chromosome"/>
</dbReference>
<dbReference type="InterPro" id="IPR050237">
    <property type="entry name" value="ATP-dep_AMP-bd_enzyme"/>
</dbReference>
<dbReference type="EMBL" id="CP046415">
    <property type="protein sequence ID" value="QGT78397.1"/>
    <property type="molecule type" value="Genomic_DNA"/>
</dbReference>
<reference evidence="3 4" key="1">
    <citation type="submission" date="2019-11" db="EMBL/GenBank/DDBJ databases">
        <authorList>
            <person name="Zhang J."/>
            <person name="Sun C."/>
        </authorList>
    </citation>
    <scope>NUCLEOTIDE SEQUENCE [LARGE SCALE GENOMIC DNA]</scope>
    <source>
        <strain evidence="4">sp2</strain>
    </source>
</reference>
<dbReference type="PANTHER" id="PTHR43767">
    <property type="entry name" value="LONG-CHAIN-FATTY-ACID--COA LIGASE"/>
    <property type="match status" value="1"/>
</dbReference>
<dbReference type="Pfam" id="PF00501">
    <property type="entry name" value="AMP-binding"/>
    <property type="match status" value="1"/>
</dbReference>
<dbReference type="KEGG" id="ghl:GM160_05515"/>
<gene>
    <name evidence="3" type="ORF">GM160_05515</name>
</gene>
<accession>A0A6I6D2L4</accession>
<keyword evidence="1" id="KW-0436">Ligase</keyword>
<evidence type="ECO:0000313" key="4">
    <source>
        <dbReference type="Proteomes" id="UP000427716"/>
    </source>
</evidence>
<dbReference type="PANTHER" id="PTHR43767:SF8">
    <property type="entry name" value="LONG-CHAIN-FATTY-ACID--COA LIGASE"/>
    <property type="match status" value="1"/>
</dbReference>
<dbReference type="RefSeq" id="WP_156573795.1">
    <property type="nucleotide sequence ID" value="NZ_CP046415.1"/>
</dbReference>
<dbReference type="InterPro" id="IPR042099">
    <property type="entry name" value="ANL_N_sf"/>
</dbReference>
<dbReference type="Gene3D" id="3.40.50.12780">
    <property type="entry name" value="N-terminal domain of ligase-like"/>
    <property type="match status" value="1"/>
</dbReference>
<dbReference type="InterPro" id="IPR045851">
    <property type="entry name" value="AMP-bd_C_sf"/>
</dbReference>
<proteinExistence type="predicted"/>
<dbReference type="InterPro" id="IPR000873">
    <property type="entry name" value="AMP-dep_synth/lig_dom"/>
</dbReference>
<protein>
    <submittedName>
        <fullName evidence="3">AMP-binding protein</fullName>
    </submittedName>
</protein>
<evidence type="ECO:0000313" key="3">
    <source>
        <dbReference type="EMBL" id="QGT78397.1"/>
    </source>
</evidence>
<organism evidence="3 4">
    <name type="scientific">Guyparkeria halophila</name>
    <dbReference type="NCBI Taxonomy" id="47960"/>
    <lineage>
        <taxon>Bacteria</taxon>
        <taxon>Pseudomonadati</taxon>
        <taxon>Pseudomonadota</taxon>
        <taxon>Gammaproteobacteria</taxon>
        <taxon>Chromatiales</taxon>
        <taxon>Thioalkalibacteraceae</taxon>
        <taxon>Guyparkeria</taxon>
    </lineage>
</organism>
<dbReference type="SUPFAM" id="SSF56801">
    <property type="entry name" value="Acetyl-CoA synthetase-like"/>
    <property type="match status" value="1"/>
</dbReference>
<feature type="domain" description="AMP-dependent synthetase/ligase" evidence="2">
    <location>
        <begin position="20"/>
        <end position="321"/>
    </location>
</feature>
<keyword evidence="4" id="KW-1185">Reference proteome</keyword>
<dbReference type="GO" id="GO:0016874">
    <property type="term" value="F:ligase activity"/>
    <property type="evidence" value="ECO:0007669"/>
    <property type="project" value="UniProtKB-KW"/>
</dbReference>
<dbReference type="Gene3D" id="3.30.300.30">
    <property type="match status" value="1"/>
</dbReference>
<sequence length="483" mass="51852">MTDRRHHAPTRDIPLVPDGDPTRVLLVDGDQRWTVADVLASARDLQAALQALPGPVEHLINLAARRDRFLVGLAAGILGAQVSLMPSTRSRGAIEDLLAEHPGTVILHDGDEPLVSSFGHEGRQLAIPPLRPASQAAEAIPRIPGDQRVARVFTSGTTGKPKGHDKHWGRLVDNAGAAARALAVDDADDSASDRDALHGLHLLGTVPSQHMYGFESLILAALCGGATLSVDQPFFPDDIATALGKLPSPRMLVTTPYHLHHLLASEGDRPRCEQVLCATAPLDAALAEQAEQALGCALKEIYGSTETGQIAVRRPTRQPHWRLMDGIRLERRPGGEVIASGGHIERPVPLADCIEPVDAGRFRLAGRLANQVNIAGKRSSIEHLNATLRAIEGVEDGLFFRPQATDRDGRRPERLAAIVRAPGLTSGAIRQALREHLDPVFLPRPLVLVEQMPVNATGKITRDALEAILTDGNAAEFSRRDAG</sequence>